<evidence type="ECO:0000313" key="2">
    <source>
        <dbReference type="Proteomes" id="UP000198378"/>
    </source>
</evidence>
<comment type="caution">
    <text evidence="1">The sequence shown here is derived from an EMBL/GenBank/DDBJ whole genome shotgun (WGS) entry which is preliminary data.</text>
</comment>
<protein>
    <submittedName>
        <fullName evidence="1">Uncharacterized protein</fullName>
    </submittedName>
</protein>
<dbReference type="EMBL" id="NEWK01000001">
    <property type="protein sequence ID" value="OXB89890.1"/>
    <property type="molecule type" value="Genomic_DNA"/>
</dbReference>
<reference evidence="1 2" key="1">
    <citation type="submission" date="2017-05" db="EMBL/GenBank/DDBJ databases">
        <title>The genome sequence of Geobacillus thermocatenulatus DSM 730.</title>
        <authorList>
            <person name="Ramaloko W.T."/>
            <person name="Koen N."/>
            <person name="Polliack S."/>
            <person name="Aliyu H."/>
            <person name="Lebre P."/>
            <person name="Mohr T."/>
            <person name="Oswald F."/>
            <person name="Zwick M."/>
            <person name="Neumann A."/>
            <person name="Syldatk C."/>
            <person name="Cowan D."/>
            <person name="De Maayer P."/>
        </authorList>
    </citation>
    <scope>NUCLEOTIDE SEQUENCE [LARGE SCALE GENOMIC DNA]</scope>
    <source>
        <strain evidence="1 2">BGSC 93A1</strain>
    </source>
</reference>
<name>A0A226QEH5_9BACL</name>
<keyword evidence="2" id="KW-1185">Reference proteome</keyword>
<dbReference type="AlphaFoldDB" id="A0A226QEH5"/>
<proteinExistence type="predicted"/>
<gene>
    <name evidence="1" type="ORF">B9L19_07660</name>
</gene>
<evidence type="ECO:0000313" key="1">
    <source>
        <dbReference type="EMBL" id="OXB89890.1"/>
    </source>
</evidence>
<organism evidence="1 2">
    <name type="scientific">Geobacillus thermocatenulatus</name>
    <dbReference type="NCBI Taxonomy" id="33938"/>
    <lineage>
        <taxon>Bacteria</taxon>
        <taxon>Bacillati</taxon>
        <taxon>Bacillota</taxon>
        <taxon>Bacilli</taxon>
        <taxon>Bacillales</taxon>
        <taxon>Anoxybacillaceae</taxon>
        <taxon>Geobacillus</taxon>
        <taxon>Geobacillus thermoleovorans group</taxon>
    </lineage>
</organism>
<dbReference type="KEGG" id="gtm:GT3921_08940"/>
<accession>A0A226QEH5</accession>
<dbReference type="Proteomes" id="UP000198378">
    <property type="component" value="Unassembled WGS sequence"/>
</dbReference>
<sequence>MIAGDALSAEAGRLYGRNSAAHLIWAKPCTLSENCLNLISRRSSVTTVKHAAAIFANNWSEWFHEKLAIDLIPFFLYNEVCLTNHFGM</sequence>